<sequence length="102" mass="10679">MADGYGVLDDELRAHAGRLDGLQEQLSTALAAARQVSLGDQAFGQICQFFVPVVHSVSNPGIDALNTAANSVTETAGQVRDAALTYEQSEQANTQVFTPGAN</sequence>
<proteinExistence type="predicted"/>
<dbReference type="EMBL" id="SNXZ01000001">
    <property type="protein sequence ID" value="TDQ05296.1"/>
    <property type="molecule type" value="Genomic_DNA"/>
</dbReference>
<dbReference type="InterPro" id="IPR022536">
    <property type="entry name" value="EspC"/>
</dbReference>
<dbReference type="AlphaFoldDB" id="A0A4R6SLH1"/>
<organism evidence="1 2">
    <name type="scientific">Labedaea rhizosphaerae</name>
    <dbReference type="NCBI Taxonomy" id="598644"/>
    <lineage>
        <taxon>Bacteria</taxon>
        <taxon>Bacillati</taxon>
        <taxon>Actinomycetota</taxon>
        <taxon>Actinomycetes</taxon>
        <taxon>Pseudonocardiales</taxon>
        <taxon>Pseudonocardiaceae</taxon>
        <taxon>Labedaea</taxon>
    </lineage>
</organism>
<reference evidence="1 2" key="1">
    <citation type="submission" date="2019-03" db="EMBL/GenBank/DDBJ databases">
        <title>Genomic Encyclopedia of Type Strains, Phase IV (KMG-IV): sequencing the most valuable type-strain genomes for metagenomic binning, comparative biology and taxonomic classification.</title>
        <authorList>
            <person name="Goeker M."/>
        </authorList>
    </citation>
    <scope>NUCLEOTIDE SEQUENCE [LARGE SCALE GENOMIC DNA]</scope>
    <source>
        <strain evidence="1 2">DSM 45361</strain>
    </source>
</reference>
<accession>A0A4R6SLH1</accession>
<comment type="caution">
    <text evidence="1">The sequence shown here is derived from an EMBL/GenBank/DDBJ whole genome shotgun (WGS) entry which is preliminary data.</text>
</comment>
<evidence type="ECO:0000313" key="1">
    <source>
        <dbReference type="EMBL" id="TDQ05296.1"/>
    </source>
</evidence>
<gene>
    <name evidence="1" type="ORF">EV186_1011265</name>
</gene>
<dbReference type="Pfam" id="PF10824">
    <property type="entry name" value="T7SS_ESX_EspC"/>
    <property type="match status" value="1"/>
</dbReference>
<dbReference type="Proteomes" id="UP000295444">
    <property type="component" value="Unassembled WGS sequence"/>
</dbReference>
<dbReference type="RefSeq" id="WP_133848071.1">
    <property type="nucleotide sequence ID" value="NZ_SNXZ01000001.1"/>
</dbReference>
<keyword evidence="2" id="KW-1185">Reference proteome</keyword>
<protein>
    <submittedName>
        <fullName evidence="1">Excreted virulence factor EspC (Type VII ESX diderm)</fullName>
    </submittedName>
</protein>
<dbReference type="OrthoDB" id="3385501at2"/>
<name>A0A4R6SLH1_LABRH</name>
<evidence type="ECO:0000313" key="2">
    <source>
        <dbReference type="Proteomes" id="UP000295444"/>
    </source>
</evidence>
<dbReference type="GO" id="GO:0009306">
    <property type="term" value="P:protein secretion"/>
    <property type="evidence" value="ECO:0007669"/>
    <property type="project" value="InterPro"/>
</dbReference>